<keyword evidence="2" id="KW-1185">Reference proteome</keyword>
<evidence type="ECO:0000313" key="2">
    <source>
        <dbReference type="Proteomes" id="UP000240542"/>
    </source>
</evidence>
<gene>
    <name evidence="1" type="ORF">CLV63_113219</name>
</gene>
<proteinExistence type="predicted"/>
<name>A0A2P8DFS3_9ACTN</name>
<accession>A0A2P8DFS3</accession>
<evidence type="ECO:0000313" key="1">
    <source>
        <dbReference type="EMBL" id="PSK96056.1"/>
    </source>
</evidence>
<dbReference type="Proteomes" id="UP000240542">
    <property type="component" value="Unassembled WGS sequence"/>
</dbReference>
<reference evidence="1 2" key="1">
    <citation type="submission" date="2018-03" db="EMBL/GenBank/DDBJ databases">
        <title>Genomic Encyclopedia of Archaeal and Bacterial Type Strains, Phase II (KMG-II): from individual species to whole genera.</title>
        <authorList>
            <person name="Goeker M."/>
        </authorList>
    </citation>
    <scope>NUCLEOTIDE SEQUENCE [LARGE SCALE GENOMIC DNA]</scope>
    <source>
        <strain evidence="1 2">DSM 45312</strain>
    </source>
</reference>
<organism evidence="1 2">
    <name type="scientific">Murinocardiopsis flavida</name>
    <dbReference type="NCBI Taxonomy" id="645275"/>
    <lineage>
        <taxon>Bacteria</taxon>
        <taxon>Bacillati</taxon>
        <taxon>Actinomycetota</taxon>
        <taxon>Actinomycetes</taxon>
        <taxon>Streptosporangiales</taxon>
        <taxon>Nocardiopsidaceae</taxon>
        <taxon>Murinocardiopsis</taxon>
    </lineage>
</organism>
<dbReference type="AlphaFoldDB" id="A0A2P8DFS3"/>
<protein>
    <submittedName>
        <fullName evidence="1">Uncharacterized protein</fullName>
    </submittedName>
</protein>
<sequence>MPMSHTAPGPTGAARLTIVHTGTSPVLTVTDPSGMAAIRLEDMNARIEAAQALLAGTPLSITYGPAHSGAW</sequence>
<comment type="caution">
    <text evidence="1">The sequence shown here is derived from an EMBL/GenBank/DDBJ whole genome shotgun (WGS) entry which is preliminary data.</text>
</comment>
<dbReference type="EMBL" id="PYGA01000013">
    <property type="protein sequence ID" value="PSK96056.1"/>
    <property type="molecule type" value="Genomic_DNA"/>
</dbReference>
<dbReference type="RefSeq" id="WP_106584493.1">
    <property type="nucleotide sequence ID" value="NZ_PYGA01000013.1"/>
</dbReference>